<gene>
    <name evidence="2" type="ORF">SPHINGO391_510185</name>
</gene>
<protein>
    <submittedName>
        <fullName evidence="2">Uncharacterized protein</fullName>
    </submittedName>
</protein>
<reference evidence="2 3" key="1">
    <citation type="submission" date="2019-09" db="EMBL/GenBank/DDBJ databases">
        <authorList>
            <person name="Dittami M. S."/>
        </authorList>
    </citation>
    <scope>NUCLEOTIDE SEQUENCE [LARGE SCALE GENOMIC DNA]</scope>
    <source>
        <strain evidence="2">SPHINGO391</strain>
    </source>
</reference>
<evidence type="ECO:0000256" key="1">
    <source>
        <dbReference type="SAM" id="MobiDB-lite"/>
    </source>
</evidence>
<proteinExistence type="predicted"/>
<evidence type="ECO:0000313" key="2">
    <source>
        <dbReference type="EMBL" id="VVT29850.1"/>
    </source>
</evidence>
<name>A0A5E8AEL2_9SPHN</name>
<sequence>MTLPSLMVTPSLDAFNAPSADQHERDRGRRTFVVRGGQTRAVPLVPGYRPDRFVQPRSQADPS</sequence>
<accession>A0A5E8AEL2</accession>
<evidence type="ECO:0000313" key="3">
    <source>
        <dbReference type="Proteomes" id="UP000326857"/>
    </source>
</evidence>
<dbReference type="EMBL" id="CABVLI010000047">
    <property type="protein sequence ID" value="VVT29850.1"/>
    <property type="molecule type" value="Genomic_DNA"/>
</dbReference>
<feature type="region of interest" description="Disordered" evidence="1">
    <location>
        <begin position="1"/>
        <end position="63"/>
    </location>
</feature>
<organism evidence="2 3">
    <name type="scientific">Sphingomonas aurantiaca</name>
    <dbReference type="NCBI Taxonomy" id="185949"/>
    <lineage>
        <taxon>Bacteria</taxon>
        <taxon>Pseudomonadati</taxon>
        <taxon>Pseudomonadota</taxon>
        <taxon>Alphaproteobacteria</taxon>
        <taxon>Sphingomonadales</taxon>
        <taxon>Sphingomonadaceae</taxon>
        <taxon>Sphingomonas</taxon>
    </lineage>
</organism>
<dbReference type="AlphaFoldDB" id="A0A5E8AEL2"/>
<dbReference type="Proteomes" id="UP000326857">
    <property type="component" value="Unassembled WGS sequence"/>
</dbReference>